<dbReference type="SUPFAM" id="SSF53335">
    <property type="entry name" value="S-adenosyl-L-methionine-dependent methyltransferases"/>
    <property type="match status" value="1"/>
</dbReference>
<dbReference type="Pfam" id="PF00891">
    <property type="entry name" value="Methyltransf_2"/>
    <property type="match status" value="1"/>
</dbReference>
<dbReference type="Gene3D" id="1.10.10.10">
    <property type="entry name" value="Winged helix-like DNA-binding domain superfamily/Winged helix DNA-binding domain"/>
    <property type="match status" value="1"/>
</dbReference>
<reference evidence="6 7" key="1">
    <citation type="submission" date="2024-07" db="EMBL/GenBank/DDBJ databases">
        <title>Section-level genome sequencing and comparative genomics of Aspergillus sections Usti and Cavernicolus.</title>
        <authorList>
            <consortium name="Lawrence Berkeley National Laboratory"/>
            <person name="Nybo J.L."/>
            <person name="Vesth T.C."/>
            <person name="Theobald S."/>
            <person name="Frisvad J.C."/>
            <person name="Larsen T.O."/>
            <person name="Kjaerboelling I."/>
            <person name="Rothschild-Mancinelli K."/>
            <person name="Lyhne E.K."/>
            <person name="Kogle M.E."/>
            <person name="Barry K."/>
            <person name="Clum A."/>
            <person name="Na H."/>
            <person name="Ledsgaard L."/>
            <person name="Lin J."/>
            <person name="Lipzen A."/>
            <person name="Kuo A."/>
            <person name="Riley R."/>
            <person name="Mondo S."/>
            <person name="LaButti K."/>
            <person name="Haridas S."/>
            <person name="Pangalinan J."/>
            <person name="Salamov A.A."/>
            <person name="Simmons B.A."/>
            <person name="Magnuson J.K."/>
            <person name="Chen J."/>
            <person name="Drula E."/>
            <person name="Henrissat B."/>
            <person name="Wiebenga A."/>
            <person name="Lubbers R.J."/>
            <person name="Gomes A.C."/>
            <person name="Makela M.R."/>
            <person name="Stajich J."/>
            <person name="Grigoriev I.V."/>
            <person name="Mortensen U.H."/>
            <person name="De vries R.P."/>
            <person name="Baker S.E."/>
            <person name="Andersen M.R."/>
        </authorList>
    </citation>
    <scope>NUCLEOTIDE SEQUENCE [LARGE SCALE GENOMIC DNA]</scope>
    <source>
        <strain evidence="6 7">CBS 600.67</strain>
    </source>
</reference>
<proteinExistence type="predicted"/>
<organism evidence="6 7">
    <name type="scientific">Aspergillus cavernicola</name>
    <dbReference type="NCBI Taxonomy" id="176166"/>
    <lineage>
        <taxon>Eukaryota</taxon>
        <taxon>Fungi</taxon>
        <taxon>Dikarya</taxon>
        <taxon>Ascomycota</taxon>
        <taxon>Pezizomycotina</taxon>
        <taxon>Eurotiomycetes</taxon>
        <taxon>Eurotiomycetidae</taxon>
        <taxon>Eurotiales</taxon>
        <taxon>Aspergillaceae</taxon>
        <taxon>Aspergillus</taxon>
        <taxon>Aspergillus subgen. Nidulantes</taxon>
    </lineage>
</organism>
<dbReference type="InterPro" id="IPR016461">
    <property type="entry name" value="COMT-like"/>
</dbReference>
<keyword evidence="7" id="KW-1185">Reference proteome</keyword>
<dbReference type="InterPro" id="IPR001077">
    <property type="entry name" value="COMT_C"/>
</dbReference>
<evidence type="ECO:0000259" key="4">
    <source>
        <dbReference type="Pfam" id="PF00891"/>
    </source>
</evidence>
<evidence type="ECO:0000256" key="1">
    <source>
        <dbReference type="ARBA" id="ARBA00022603"/>
    </source>
</evidence>
<dbReference type="PROSITE" id="PS51683">
    <property type="entry name" value="SAM_OMT_II"/>
    <property type="match status" value="1"/>
</dbReference>
<dbReference type="SUPFAM" id="SSF46785">
    <property type="entry name" value="Winged helix' DNA-binding domain"/>
    <property type="match status" value="1"/>
</dbReference>
<dbReference type="PANTHER" id="PTHR43712:SF1">
    <property type="entry name" value="HYPOTHETICAL O-METHYLTRANSFERASE (EUROFUNG)-RELATED"/>
    <property type="match status" value="1"/>
</dbReference>
<dbReference type="EMBL" id="JBFXLS010000017">
    <property type="protein sequence ID" value="KAL2829264.1"/>
    <property type="molecule type" value="Genomic_DNA"/>
</dbReference>
<dbReference type="Gene3D" id="3.40.50.150">
    <property type="entry name" value="Vaccinia Virus protein VP39"/>
    <property type="match status" value="2"/>
</dbReference>
<dbReference type="InterPro" id="IPR012967">
    <property type="entry name" value="COMT_dimerisation"/>
</dbReference>
<feature type="domain" description="O-methyltransferase dimerisation" evidence="5">
    <location>
        <begin position="8"/>
        <end position="65"/>
    </location>
</feature>
<dbReference type="PANTHER" id="PTHR43712">
    <property type="entry name" value="PUTATIVE (AFU_ORTHOLOGUE AFUA_4G14580)-RELATED"/>
    <property type="match status" value="1"/>
</dbReference>
<evidence type="ECO:0008006" key="8">
    <source>
        <dbReference type="Google" id="ProtNLM"/>
    </source>
</evidence>
<evidence type="ECO:0000259" key="5">
    <source>
        <dbReference type="Pfam" id="PF08100"/>
    </source>
</evidence>
<evidence type="ECO:0000256" key="2">
    <source>
        <dbReference type="ARBA" id="ARBA00022679"/>
    </source>
</evidence>
<keyword evidence="1" id="KW-0489">Methyltransferase</keyword>
<dbReference type="InterPro" id="IPR029063">
    <property type="entry name" value="SAM-dependent_MTases_sf"/>
</dbReference>
<keyword evidence="2" id="KW-0808">Transferase</keyword>
<sequence>MQPAIALVGIDLKLFNLLSEGKEPLTVDYLAENTGAAPCLLGRILRYLSSMGFIKETTKDTFTANNITNTLSVPAIQAGVYHNFDTIAPAVLALPDYLIENKYQDITELTNTPMQTAFNTEPAFIWVQTRPESHTNFNQFMEIRHSGKPAWFDVYPIAEKSQNIDSNQVIFVNIGGGISHHTVDAKFYFLSNITHDHPDDKCVTILKNIVSAMGPDSVILINDMVLPNSGAHWHVTQVDLTMMTMLAALERTLEQWYELMEKAGLRINKIYSSATAVTGCD</sequence>
<accession>A0ABR4INE0</accession>
<protein>
    <recommendedName>
        <fullName evidence="8">O-methyltransferase domain-containing protein</fullName>
    </recommendedName>
</protein>
<dbReference type="InterPro" id="IPR036390">
    <property type="entry name" value="WH_DNA-bd_sf"/>
</dbReference>
<dbReference type="Pfam" id="PF08100">
    <property type="entry name" value="Dimerisation"/>
    <property type="match status" value="1"/>
</dbReference>
<evidence type="ECO:0000313" key="7">
    <source>
        <dbReference type="Proteomes" id="UP001610335"/>
    </source>
</evidence>
<gene>
    <name evidence="6" type="ORF">BDW59DRAFT_170655</name>
</gene>
<evidence type="ECO:0000313" key="6">
    <source>
        <dbReference type="EMBL" id="KAL2829264.1"/>
    </source>
</evidence>
<feature type="domain" description="O-methyltransferase C-terminal" evidence="4">
    <location>
        <begin position="173"/>
        <end position="265"/>
    </location>
</feature>
<evidence type="ECO:0000256" key="3">
    <source>
        <dbReference type="ARBA" id="ARBA00022691"/>
    </source>
</evidence>
<dbReference type="Proteomes" id="UP001610335">
    <property type="component" value="Unassembled WGS sequence"/>
</dbReference>
<comment type="caution">
    <text evidence="6">The sequence shown here is derived from an EMBL/GenBank/DDBJ whole genome shotgun (WGS) entry which is preliminary data.</text>
</comment>
<keyword evidence="3" id="KW-0949">S-adenosyl-L-methionine</keyword>
<dbReference type="InterPro" id="IPR036388">
    <property type="entry name" value="WH-like_DNA-bd_sf"/>
</dbReference>
<name>A0ABR4INE0_9EURO</name>